<comment type="caution">
    <text evidence="3">The sequence shown here is derived from an EMBL/GenBank/DDBJ whole genome shotgun (WGS) entry which is preliminary data.</text>
</comment>
<sequence>MLLRKPYHFIILLFFFIGLTVLVEAQVFFQIDLKITQLIQRFASRPLDYVLYVFTLFGSVEFTVSVLILCCLYIYKKTNDPRVFFYVFSFVFFSIIELILKYQIHYVGPGPEFDRNPVHLTVVSLHTPYSFPSGHTFRSVFLLGIWNQWQSRFFREGFLALAIQRSLILILIIAIVYSRVYLGDHWMSDVFGGLLLAGLALCGSFHWMQYELRPA</sequence>
<keyword evidence="1" id="KW-1133">Transmembrane helix</keyword>
<feature type="transmembrane region" description="Helical" evidence="1">
    <location>
        <begin position="49"/>
        <end position="74"/>
    </location>
</feature>
<gene>
    <name evidence="3" type="ORF">A3G33_06585</name>
</gene>
<dbReference type="Proteomes" id="UP000178187">
    <property type="component" value="Unassembled WGS sequence"/>
</dbReference>
<evidence type="ECO:0000259" key="2">
    <source>
        <dbReference type="SMART" id="SM00014"/>
    </source>
</evidence>
<dbReference type="InterPro" id="IPR036938">
    <property type="entry name" value="PAP2/HPO_sf"/>
</dbReference>
<evidence type="ECO:0000313" key="4">
    <source>
        <dbReference type="Proteomes" id="UP000178187"/>
    </source>
</evidence>
<accession>A0A1G1KRA8</accession>
<dbReference type="AlphaFoldDB" id="A0A1G1KRA8"/>
<dbReference type="InterPro" id="IPR000326">
    <property type="entry name" value="PAP2/HPO"/>
</dbReference>
<feature type="transmembrane region" description="Helical" evidence="1">
    <location>
        <begin position="83"/>
        <end position="104"/>
    </location>
</feature>
<dbReference type="Pfam" id="PF01569">
    <property type="entry name" value="PAP2"/>
    <property type="match status" value="1"/>
</dbReference>
<dbReference type="Gene3D" id="1.20.144.10">
    <property type="entry name" value="Phosphatidic acid phosphatase type 2/haloperoxidase"/>
    <property type="match status" value="1"/>
</dbReference>
<keyword evidence="1" id="KW-0472">Membrane</keyword>
<proteinExistence type="predicted"/>
<dbReference type="PANTHER" id="PTHR14969">
    <property type="entry name" value="SPHINGOSINE-1-PHOSPHATE PHOSPHOHYDROLASE"/>
    <property type="match status" value="1"/>
</dbReference>
<evidence type="ECO:0000256" key="1">
    <source>
        <dbReference type="SAM" id="Phobius"/>
    </source>
</evidence>
<protein>
    <recommendedName>
        <fullName evidence="2">Phosphatidic acid phosphatase type 2/haloperoxidase domain-containing protein</fullName>
    </recommendedName>
</protein>
<keyword evidence="1" id="KW-0812">Transmembrane</keyword>
<name>A0A1G1KRA8_9BACT</name>
<reference evidence="3 4" key="1">
    <citation type="journal article" date="2016" name="Nat. Commun.">
        <title>Thousands of microbial genomes shed light on interconnected biogeochemical processes in an aquifer system.</title>
        <authorList>
            <person name="Anantharaman K."/>
            <person name="Brown C.T."/>
            <person name="Hug L.A."/>
            <person name="Sharon I."/>
            <person name="Castelle C.J."/>
            <person name="Probst A.J."/>
            <person name="Thomas B.C."/>
            <person name="Singh A."/>
            <person name="Wilkins M.J."/>
            <person name="Karaoz U."/>
            <person name="Brodie E.L."/>
            <person name="Williams K.H."/>
            <person name="Hubbard S.S."/>
            <person name="Banfield J.F."/>
        </authorList>
    </citation>
    <scope>NUCLEOTIDE SEQUENCE [LARGE SCALE GENOMIC DNA]</scope>
</reference>
<organism evidence="3 4">
    <name type="scientific">Candidatus Danuiimicrobium aquiferis</name>
    <dbReference type="NCBI Taxonomy" id="1801832"/>
    <lineage>
        <taxon>Bacteria</taxon>
        <taxon>Pseudomonadati</taxon>
        <taxon>Candidatus Omnitrophota</taxon>
        <taxon>Candidatus Danuiimicrobium</taxon>
    </lineage>
</organism>
<dbReference type="SUPFAM" id="SSF48317">
    <property type="entry name" value="Acid phosphatase/Vanadium-dependent haloperoxidase"/>
    <property type="match status" value="1"/>
</dbReference>
<dbReference type="EMBL" id="MHFR01000062">
    <property type="protein sequence ID" value="OGW95490.1"/>
    <property type="molecule type" value="Genomic_DNA"/>
</dbReference>
<feature type="transmembrane region" description="Helical" evidence="1">
    <location>
        <begin position="190"/>
        <end position="208"/>
    </location>
</feature>
<feature type="transmembrane region" description="Helical" evidence="1">
    <location>
        <begin position="158"/>
        <end position="178"/>
    </location>
</feature>
<evidence type="ECO:0000313" key="3">
    <source>
        <dbReference type="EMBL" id="OGW95490.1"/>
    </source>
</evidence>
<feature type="domain" description="Phosphatidic acid phosphatase type 2/haloperoxidase" evidence="2">
    <location>
        <begin position="83"/>
        <end position="205"/>
    </location>
</feature>
<dbReference type="SMART" id="SM00014">
    <property type="entry name" value="acidPPc"/>
    <property type="match status" value="1"/>
</dbReference>
<dbReference type="PANTHER" id="PTHR14969:SF13">
    <property type="entry name" value="AT30094P"/>
    <property type="match status" value="1"/>
</dbReference>